<dbReference type="SUPFAM" id="SSF52821">
    <property type="entry name" value="Rhodanese/Cell cycle control phosphatase"/>
    <property type="match status" value="1"/>
</dbReference>
<evidence type="ECO:0000256" key="1">
    <source>
        <dbReference type="SAM" id="Phobius"/>
    </source>
</evidence>
<accession>A0ABV3SAZ7</accession>
<keyword evidence="4" id="KW-1185">Reference proteome</keyword>
<protein>
    <submittedName>
        <fullName evidence="3">Rhodanese-like domain-containing protein</fullName>
    </submittedName>
</protein>
<evidence type="ECO:0000313" key="4">
    <source>
        <dbReference type="Proteomes" id="UP001556653"/>
    </source>
</evidence>
<dbReference type="PANTHER" id="PTHR43031:SF1">
    <property type="entry name" value="PYRIDINE NUCLEOTIDE-DISULPHIDE OXIDOREDUCTASE"/>
    <property type="match status" value="1"/>
</dbReference>
<dbReference type="Gene3D" id="3.40.250.10">
    <property type="entry name" value="Rhodanese-like domain"/>
    <property type="match status" value="1"/>
</dbReference>
<dbReference type="InterPro" id="IPR050229">
    <property type="entry name" value="GlpE_sulfurtransferase"/>
</dbReference>
<dbReference type="SMART" id="SM00450">
    <property type="entry name" value="RHOD"/>
    <property type="match status" value="1"/>
</dbReference>
<comment type="caution">
    <text evidence="3">The sequence shown here is derived from an EMBL/GenBank/DDBJ whole genome shotgun (WGS) entry which is preliminary data.</text>
</comment>
<keyword evidence="1" id="KW-1133">Transmembrane helix</keyword>
<reference evidence="3 4" key="1">
    <citation type="submission" date="2024-02" db="EMBL/GenBank/DDBJ databases">
        <title>New especies of Spiribacter isolated from saline water.</title>
        <authorList>
            <person name="Leon M.J."/>
            <person name="De La Haba R."/>
            <person name="Sanchez-Porro C."/>
            <person name="Ventosa A."/>
        </authorList>
    </citation>
    <scope>NUCLEOTIDE SEQUENCE [LARGE SCALE GENOMIC DNA]</scope>
    <source>
        <strain evidence="4">ag22IC4-227</strain>
    </source>
</reference>
<proteinExistence type="predicted"/>
<evidence type="ECO:0000313" key="3">
    <source>
        <dbReference type="EMBL" id="MEX0387125.1"/>
    </source>
</evidence>
<dbReference type="CDD" id="cd00158">
    <property type="entry name" value="RHOD"/>
    <property type="match status" value="1"/>
</dbReference>
<dbReference type="RefSeq" id="WP_367967653.1">
    <property type="nucleotide sequence ID" value="NZ_JBAKFI010000002.1"/>
</dbReference>
<dbReference type="InterPro" id="IPR036873">
    <property type="entry name" value="Rhodanese-like_dom_sf"/>
</dbReference>
<evidence type="ECO:0000259" key="2">
    <source>
        <dbReference type="PROSITE" id="PS50206"/>
    </source>
</evidence>
<gene>
    <name evidence="3" type="ORF">V6X64_08990</name>
</gene>
<feature type="transmembrane region" description="Helical" evidence="1">
    <location>
        <begin position="12"/>
        <end position="31"/>
    </location>
</feature>
<dbReference type="Pfam" id="PF00581">
    <property type="entry name" value="Rhodanese"/>
    <property type="match status" value="1"/>
</dbReference>
<organism evidence="3 4">
    <name type="scientific">Spiribacter onubensis</name>
    <dbReference type="NCBI Taxonomy" id="3122420"/>
    <lineage>
        <taxon>Bacteria</taxon>
        <taxon>Pseudomonadati</taxon>
        <taxon>Pseudomonadota</taxon>
        <taxon>Gammaproteobacteria</taxon>
        <taxon>Chromatiales</taxon>
        <taxon>Ectothiorhodospiraceae</taxon>
        <taxon>Spiribacter</taxon>
    </lineage>
</organism>
<name>A0ABV3SAZ7_9GAMM</name>
<sequence length="142" mass="15909">MDRVIEFSINHPLLIGALLAVVAALIASEIMNFRRGRHAIDTADATRLYNDDAAVFVDVRNENAYQTSHLPGAINIPMEHIDKRQDRLKRFSDRTIVVYCDSGQRTLKAVQALQGLGWPDVRQLRGGINAWREASLPTEGRS</sequence>
<dbReference type="InterPro" id="IPR001763">
    <property type="entry name" value="Rhodanese-like_dom"/>
</dbReference>
<dbReference type="PROSITE" id="PS50206">
    <property type="entry name" value="RHODANESE_3"/>
    <property type="match status" value="1"/>
</dbReference>
<dbReference type="PROSITE" id="PS00380">
    <property type="entry name" value="RHODANESE_1"/>
    <property type="match status" value="1"/>
</dbReference>
<dbReference type="EMBL" id="JBAKFJ010000001">
    <property type="protein sequence ID" value="MEX0387125.1"/>
    <property type="molecule type" value="Genomic_DNA"/>
</dbReference>
<keyword evidence="1" id="KW-0472">Membrane</keyword>
<dbReference type="PANTHER" id="PTHR43031">
    <property type="entry name" value="FAD-DEPENDENT OXIDOREDUCTASE"/>
    <property type="match status" value="1"/>
</dbReference>
<dbReference type="Proteomes" id="UP001556653">
    <property type="component" value="Unassembled WGS sequence"/>
</dbReference>
<dbReference type="InterPro" id="IPR001307">
    <property type="entry name" value="Thiosulphate_STrfase_CS"/>
</dbReference>
<keyword evidence="1" id="KW-0812">Transmembrane</keyword>
<feature type="domain" description="Rhodanese" evidence="2">
    <location>
        <begin position="50"/>
        <end position="140"/>
    </location>
</feature>